<feature type="domain" description="TRUD" evidence="8">
    <location>
        <begin position="419"/>
        <end position="646"/>
    </location>
</feature>
<dbReference type="GeneID" id="107093282"/>
<evidence type="ECO:0000256" key="6">
    <source>
        <dbReference type="ARBA" id="ARBA00067866"/>
    </source>
</evidence>
<dbReference type="FunFam" id="3.30.2350.20:FF:000005">
    <property type="entry name" value="pseudouridylate synthase 7 homolog-like protein"/>
    <property type="match status" value="1"/>
</dbReference>
<dbReference type="RefSeq" id="XP_015243743.1">
    <property type="nucleotide sequence ID" value="XM_015388257.1"/>
</dbReference>
<evidence type="ECO:0000256" key="4">
    <source>
        <dbReference type="ARBA" id="ARBA00023235"/>
    </source>
</evidence>
<keyword evidence="10" id="KW-1185">Reference proteome</keyword>
<dbReference type="GeneTree" id="ENSGT00530000063554"/>
<keyword evidence="3" id="KW-0507">mRNA processing</keyword>
<dbReference type="NCBIfam" id="TIGR00094">
    <property type="entry name" value="tRNA_TruD_broad"/>
    <property type="match status" value="1"/>
</dbReference>
<dbReference type="OMA" id="FPNNKVH"/>
<sequence length="699" mass="78734">MVSFGNDQISSKRIFRGMFESPVKVTMKGDEAVRVPAYFISKHEGFVGSIKTFMEDFVVTEIDINGQRVKTAQIMQTAGGASSQQNQMKAESKENLYCSGSNDAEVSSDWGAGSDTPLPSLGSFDLDVILGPSVSEDLEQFVMTLREKRPSGPELSLGSFSDKHQRANVHRAVRHRFPFLLTVTIQPEIRVREDPDYRELARLVREEEAEDFFRFIDAKVRGSSYTFGPDDSKEHRTAVHHFLNRRFGKLVETKSFSSQGRTSISVRLREHGKPKKRTAEERREEDIYTAFTLCKENLETLEAISYMAAALGVLPSDFTYAGIKDKRAITYQSMVVKKVSSQRLKEKAGEFEKRGMRLSQIRSVGEPLKLGRLRGNHFDLVVRNLRPHGALDGHLADADVHARLAALIKEAVENVKRRGFVNYYGPQRFGSGQSVLSDQVGLALLKEDMVSAVRLFFSHEENEEPQSVAKRHFLQTNNAKESLALMPLSKPRERLMLRALNRYGNGPDGCVQAWLSLPHSMRIFYPHAYCSRVWNEAAAYRLSTMGLGVREGDLVWTQREENKAEEPGEAASPQVHVVTHEEEQAGVYSLEQVLLPMPGNSVKYPENAMRTWYQERLAGDGLAECRFRVSSLKLNLPGCYRPLLAIPHNLSYQLQRAACSRGATNQESAMESLILSLNFDLDSSCYATICLREIMKCEV</sequence>
<evidence type="ECO:0000256" key="1">
    <source>
        <dbReference type="ARBA" id="ARBA00001166"/>
    </source>
</evidence>
<dbReference type="InterPro" id="IPR056963">
    <property type="entry name" value="PUS7L_N"/>
</dbReference>
<dbReference type="Pfam" id="PF23943">
    <property type="entry name" value="PUS7L_N"/>
    <property type="match status" value="1"/>
</dbReference>
<keyword evidence="4" id="KW-0413">Isomerase</keyword>
<comment type="catalytic activity">
    <reaction evidence="1">
        <text>a uridine in mRNA = a pseudouridine in mRNA</text>
        <dbReference type="Rhea" id="RHEA:56644"/>
        <dbReference type="Rhea" id="RHEA-COMP:14658"/>
        <dbReference type="Rhea" id="RHEA-COMP:14659"/>
        <dbReference type="ChEBI" id="CHEBI:65314"/>
        <dbReference type="ChEBI" id="CHEBI:65315"/>
    </reaction>
</comment>
<dbReference type="OrthoDB" id="447290at2759"/>
<dbReference type="AlphaFoldDB" id="A0A3Q2C6C9"/>
<dbReference type="PROSITE" id="PS50984">
    <property type="entry name" value="TRUD"/>
    <property type="match status" value="1"/>
</dbReference>
<evidence type="ECO:0000256" key="3">
    <source>
        <dbReference type="ARBA" id="ARBA00022664"/>
    </source>
</evidence>
<dbReference type="InterPro" id="IPR020103">
    <property type="entry name" value="PsdUridine_synth_cat_dom_sf"/>
</dbReference>
<evidence type="ECO:0000256" key="5">
    <source>
        <dbReference type="ARBA" id="ARBA00057241"/>
    </source>
</evidence>
<dbReference type="PIRSF" id="PIRSF037016">
    <property type="entry name" value="Pseudouridin_synth_euk_prd"/>
    <property type="match status" value="1"/>
</dbReference>
<reference evidence="9" key="2">
    <citation type="submission" date="2025-09" db="UniProtKB">
        <authorList>
            <consortium name="Ensembl"/>
        </authorList>
    </citation>
    <scope>IDENTIFICATION</scope>
</reference>
<dbReference type="Pfam" id="PF01142">
    <property type="entry name" value="TruD"/>
    <property type="match status" value="1"/>
</dbReference>
<comment type="similarity">
    <text evidence="2">Belongs to the pseudouridine synthase TruD family.</text>
</comment>
<dbReference type="CDD" id="cd02576">
    <property type="entry name" value="PseudoU_synth_ScPUS7"/>
    <property type="match status" value="1"/>
</dbReference>
<dbReference type="GO" id="GO:0001522">
    <property type="term" value="P:pseudouridine synthesis"/>
    <property type="evidence" value="ECO:0007669"/>
    <property type="project" value="InterPro"/>
</dbReference>
<evidence type="ECO:0000256" key="2">
    <source>
        <dbReference type="ARBA" id="ARBA00007953"/>
    </source>
</evidence>
<dbReference type="GO" id="GO:0006397">
    <property type="term" value="P:mRNA processing"/>
    <property type="evidence" value="ECO:0007669"/>
    <property type="project" value="UniProtKB-KW"/>
</dbReference>
<dbReference type="Pfam" id="PF25094">
    <property type="entry name" value="R3H_PUS7L"/>
    <property type="match status" value="1"/>
</dbReference>
<dbReference type="PANTHER" id="PTHR13326">
    <property type="entry name" value="TRNA PSEUDOURIDINE SYNTHASE D"/>
    <property type="match status" value="1"/>
</dbReference>
<name>A0A3Q2C6C9_CYPVA</name>
<reference evidence="9" key="1">
    <citation type="submission" date="2025-08" db="UniProtKB">
        <authorList>
            <consortium name="Ensembl"/>
        </authorList>
    </citation>
    <scope>IDENTIFICATION</scope>
</reference>
<protein>
    <recommendedName>
        <fullName evidence="6">Pseudouridylate synthase PUS7L</fullName>
    </recommendedName>
    <alternativeName>
        <fullName evidence="7">Pseudouridylate synthase 7 homolog-like protein</fullName>
    </alternativeName>
</protein>
<dbReference type="KEGG" id="cvg:107093282"/>
<dbReference type="Proteomes" id="UP000265020">
    <property type="component" value="Unassembled WGS sequence"/>
</dbReference>
<evidence type="ECO:0000313" key="10">
    <source>
        <dbReference type="Proteomes" id="UP000265020"/>
    </source>
</evidence>
<accession>A0A3Q2C6C9</accession>
<dbReference type="InterPro" id="IPR056961">
    <property type="entry name" value="R3H_PUS7L"/>
</dbReference>
<dbReference type="InterPro" id="IPR011760">
    <property type="entry name" value="PsdUridine_synth_TruD_insert"/>
</dbReference>
<dbReference type="CTD" id="83448"/>
<evidence type="ECO:0000313" key="9">
    <source>
        <dbReference type="Ensembl" id="ENSCVAP00000000174.1"/>
    </source>
</evidence>
<evidence type="ECO:0000259" key="8">
    <source>
        <dbReference type="PROSITE" id="PS50984"/>
    </source>
</evidence>
<dbReference type="SUPFAM" id="SSF55120">
    <property type="entry name" value="Pseudouridine synthase"/>
    <property type="match status" value="1"/>
</dbReference>
<dbReference type="STRING" id="28743.ENSCVAP00000000174"/>
<dbReference type="InterPro" id="IPR042214">
    <property type="entry name" value="TruD_catalytic"/>
</dbReference>
<organism evidence="9 10">
    <name type="scientific">Cyprinodon variegatus</name>
    <name type="common">Sheepshead minnow</name>
    <dbReference type="NCBI Taxonomy" id="28743"/>
    <lineage>
        <taxon>Eukaryota</taxon>
        <taxon>Metazoa</taxon>
        <taxon>Chordata</taxon>
        <taxon>Craniata</taxon>
        <taxon>Vertebrata</taxon>
        <taxon>Euteleostomi</taxon>
        <taxon>Actinopterygii</taxon>
        <taxon>Neopterygii</taxon>
        <taxon>Teleostei</taxon>
        <taxon>Neoteleostei</taxon>
        <taxon>Acanthomorphata</taxon>
        <taxon>Ovalentaria</taxon>
        <taxon>Atherinomorphae</taxon>
        <taxon>Cyprinodontiformes</taxon>
        <taxon>Cyprinodontidae</taxon>
        <taxon>Cyprinodon</taxon>
    </lineage>
</organism>
<dbReference type="GO" id="GO:0005634">
    <property type="term" value="C:nucleus"/>
    <property type="evidence" value="ECO:0007669"/>
    <property type="project" value="TreeGrafter"/>
</dbReference>
<dbReference type="InterPro" id="IPR001656">
    <property type="entry name" value="PsdUridine_synth_TruD"/>
</dbReference>
<dbReference type="GO" id="GO:0009982">
    <property type="term" value="F:pseudouridine synthase activity"/>
    <property type="evidence" value="ECO:0007669"/>
    <property type="project" value="InterPro"/>
</dbReference>
<dbReference type="Gene3D" id="3.30.2350.20">
    <property type="entry name" value="TruD, catalytic domain"/>
    <property type="match status" value="2"/>
</dbReference>
<dbReference type="Ensembl" id="ENSCVAT00000015507.1">
    <property type="protein sequence ID" value="ENSCVAP00000000174.1"/>
    <property type="gene ID" value="ENSCVAG00000001060.1"/>
</dbReference>
<dbReference type="GO" id="GO:0003723">
    <property type="term" value="F:RNA binding"/>
    <property type="evidence" value="ECO:0007669"/>
    <property type="project" value="InterPro"/>
</dbReference>
<comment type="function">
    <text evidence="5">Pseudouridine synthase that catalyzes pseudouridylation of mRNAs.</text>
</comment>
<dbReference type="SMR" id="A0A3Q2C6C9"/>
<proteinExistence type="inferred from homology"/>
<dbReference type="PANTHER" id="PTHR13326:SF21">
    <property type="entry name" value="PSEUDOURIDYLATE SYNTHASE PUS7L"/>
    <property type="match status" value="1"/>
</dbReference>
<evidence type="ECO:0000256" key="7">
    <source>
        <dbReference type="ARBA" id="ARBA00079696"/>
    </source>
</evidence>